<feature type="transmembrane region" description="Helical" evidence="6">
    <location>
        <begin position="184"/>
        <end position="202"/>
    </location>
</feature>
<gene>
    <name evidence="8" type="ORF">BRE01_34770</name>
</gene>
<feature type="domain" description="Major facilitator superfamily (MFS) profile" evidence="7">
    <location>
        <begin position="26"/>
        <end position="553"/>
    </location>
</feature>
<dbReference type="PROSITE" id="PS50850">
    <property type="entry name" value="MFS"/>
    <property type="match status" value="1"/>
</dbReference>
<feature type="transmembrane region" description="Helical" evidence="6">
    <location>
        <begin position="150"/>
        <end position="172"/>
    </location>
</feature>
<dbReference type="CDD" id="cd17321">
    <property type="entry name" value="MFS_MMR_MDR_like"/>
    <property type="match status" value="1"/>
</dbReference>
<evidence type="ECO:0000313" key="8">
    <source>
        <dbReference type="EMBL" id="GED69775.1"/>
    </source>
</evidence>
<evidence type="ECO:0000256" key="4">
    <source>
        <dbReference type="ARBA" id="ARBA00022989"/>
    </source>
</evidence>
<feature type="transmembrane region" description="Helical" evidence="6">
    <location>
        <begin position="350"/>
        <end position="369"/>
    </location>
</feature>
<dbReference type="SUPFAM" id="SSF103473">
    <property type="entry name" value="MFS general substrate transporter"/>
    <property type="match status" value="1"/>
</dbReference>
<evidence type="ECO:0000256" key="2">
    <source>
        <dbReference type="ARBA" id="ARBA00022448"/>
    </source>
</evidence>
<feature type="transmembrane region" description="Helical" evidence="6">
    <location>
        <begin position="526"/>
        <end position="548"/>
    </location>
</feature>
<dbReference type="InterPro" id="IPR011701">
    <property type="entry name" value="MFS"/>
</dbReference>
<dbReference type="InterPro" id="IPR036259">
    <property type="entry name" value="MFS_trans_sf"/>
</dbReference>
<feature type="transmembrane region" description="Helical" evidence="6">
    <location>
        <begin position="381"/>
        <end position="404"/>
    </location>
</feature>
<comment type="subcellular location">
    <subcellularLocation>
        <location evidence="1">Cell membrane</location>
        <topology evidence="1">Multi-pass membrane protein</topology>
    </subcellularLocation>
</comment>
<feature type="transmembrane region" description="Helical" evidence="6">
    <location>
        <begin position="92"/>
        <end position="111"/>
    </location>
</feature>
<dbReference type="Gene3D" id="1.20.1720.10">
    <property type="entry name" value="Multidrug resistance protein D"/>
    <property type="match status" value="1"/>
</dbReference>
<keyword evidence="4 6" id="KW-1133">Transmembrane helix</keyword>
<protein>
    <submittedName>
        <fullName evidence="8">MFS transporter</fullName>
    </submittedName>
</protein>
<accession>A0ABQ0TPL6</accession>
<dbReference type="Gene3D" id="1.20.1250.20">
    <property type="entry name" value="MFS general substrate transporter like domains"/>
    <property type="match status" value="1"/>
</dbReference>
<name>A0ABQ0TPL6_9BACL</name>
<keyword evidence="2" id="KW-0813">Transport</keyword>
<feature type="transmembrane region" description="Helical" evidence="6">
    <location>
        <begin position="425"/>
        <end position="443"/>
    </location>
</feature>
<dbReference type="PANTHER" id="PTHR42718:SF39">
    <property type="entry name" value="ACTINORHODIN TRANSPORTER-RELATED"/>
    <property type="match status" value="1"/>
</dbReference>
<feature type="transmembrane region" description="Helical" evidence="6">
    <location>
        <begin position="59"/>
        <end position="80"/>
    </location>
</feature>
<feature type="transmembrane region" description="Helical" evidence="6">
    <location>
        <begin position="283"/>
        <end position="310"/>
    </location>
</feature>
<keyword evidence="5 6" id="KW-0472">Membrane</keyword>
<feature type="transmembrane region" description="Helical" evidence="6">
    <location>
        <begin position="24"/>
        <end position="47"/>
    </location>
</feature>
<evidence type="ECO:0000259" key="7">
    <source>
        <dbReference type="PROSITE" id="PS50850"/>
    </source>
</evidence>
<dbReference type="RefSeq" id="WP_049739763.1">
    <property type="nucleotide sequence ID" value="NZ_BJON01000014.1"/>
</dbReference>
<dbReference type="PRINTS" id="PR01036">
    <property type="entry name" value="TCRTETB"/>
</dbReference>
<comment type="caution">
    <text evidence="8">The sequence shown here is derived from an EMBL/GenBank/DDBJ whole genome shotgun (WGS) entry which is preliminary data.</text>
</comment>
<evidence type="ECO:0000256" key="3">
    <source>
        <dbReference type="ARBA" id="ARBA00022692"/>
    </source>
</evidence>
<dbReference type="Proteomes" id="UP000319578">
    <property type="component" value="Unassembled WGS sequence"/>
</dbReference>
<organism evidence="8 9">
    <name type="scientific">Brevibacillus reuszeri</name>
    <dbReference type="NCBI Taxonomy" id="54915"/>
    <lineage>
        <taxon>Bacteria</taxon>
        <taxon>Bacillati</taxon>
        <taxon>Bacillota</taxon>
        <taxon>Bacilli</taxon>
        <taxon>Bacillales</taxon>
        <taxon>Paenibacillaceae</taxon>
        <taxon>Brevibacillus</taxon>
    </lineage>
</organism>
<dbReference type="EMBL" id="BJON01000014">
    <property type="protein sequence ID" value="GED69775.1"/>
    <property type="molecule type" value="Genomic_DNA"/>
</dbReference>
<keyword evidence="3 6" id="KW-0812">Transmembrane</keyword>
<evidence type="ECO:0000256" key="5">
    <source>
        <dbReference type="ARBA" id="ARBA00023136"/>
    </source>
</evidence>
<feature type="transmembrane region" description="Helical" evidence="6">
    <location>
        <begin position="316"/>
        <end position="338"/>
    </location>
</feature>
<evidence type="ECO:0000313" key="9">
    <source>
        <dbReference type="Proteomes" id="UP000319578"/>
    </source>
</evidence>
<dbReference type="InterPro" id="IPR020846">
    <property type="entry name" value="MFS_dom"/>
</dbReference>
<proteinExistence type="predicted"/>
<evidence type="ECO:0000256" key="1">
    <source>
        <dbReference type="ARBA" id="ARBA00004651"/>
    </source>
</evidence>
<feature type="transmembrane region" description="Helical" evidence="6">
    <location>
        <begin position="240"/>
        <end position="262"/>
    </location>
</feature>
<feature type="transmembrane region" description="Helical" evidence="6">
    <location>
        <begin position="117"/>
        <end position="138"/>
    </location>
</feature>
<reference evidence="8 9" key="1">
    <citation type="submission" date="2019-06" db="EMBL/GenBank/DDBJ databases">
        <title>Whole genome shotgun sequence of Brevibacillus reuszeri NBRC 15719.</title>
        <authorList>
            <person name="Hosoyama A."/>
            <person name="Uohara A."/>
            <person name="Ohji S."/>
            <person name="Ichikawa N."/>
        </authorList>
    </citation>
    <scope>NUCLEOTIDE SEQUENCE [LARGE SCALE GENOMIC DNA]</scope>
    <source>
        <strain evidence="8 9">NBRC 15719</strain>
    </source>
</reference>
<feature type="transmembrane region" description="Helical" evidence="6">
    <location>
        <begin position="214"/>
        <end position="234"/>
    </location>
</feature>
<dbReference type="Pfam" id="PF07690">
    <property type="entry name" value="MFS_1"/>
    <property type="match status" value="1"/>
</dbReference>
<dbReference type="PANTHER" id="PTHR42718">
    <property type="entry name" value="MAJOR FACILITATOR SUPERFAMILY MULTIDRUG TRANSPORTER MFSC"/>
    <property type="match status" value="1"/>
</dbReference>
<sequence length="555" mass="59603">MSSLPKSIPLDQQGASLEARPRPWLALVVMLLSVFMTISSISFVNVATPSIQRSLHASFADVQFVITGYTLAYAVFLIIGGRLGDRFGRKKILWIGVAGFTVTSLLCGLGSDVNVLIYFRIVQGLCAALIAPQVLSLIQVNFPPAKRGLVFGLYGATLGVAGSTGQVIGGLFLHWNPWELDWRVVFFVSFLIGLVILAMIPPIQESKESNAFKLDWIGALIVAAGLFMLVYPLVEGVKEGWPFSISLCLSLSLPVLAVFVWYELRLTRRGEIPLMNVSLFRQGVFTIGMIIVLLFYCGQAAFFLVCTYFLQIGLGLTALQSGLLLLPTGIGVILASLLSSKGIAKFGVHVLTFGAILTVIGYLSLVYSVHKTGTSIAGYEWIPAFSLIGLGQGFIAAPLTNAILAKIRKNDIGSASGIVTTGTQVGYALGIALIGIVLLNALGQNADIVNEQLAPQLHQDLVAAKFTTEQADAVVTTFKSCYSEYAHSSDPTNIPAVCQSITAAPEVKSLFAESISLANKQNYADSFILCIYVLSGFSAVIIPLMFVLSRKRNVS</sequence>
<evidence type="ECO:0000256" key="6">
    <source>
        <dbReference type="SAM" id="Phobius"/>
    </source>
</evidence>
<keyword evidence="9" id="KW-1185">Reference proteome</keyword>